<evidence type="ECO:0000313" key="2">
    <source>
        <dbReference type="EMBL" id="MFH6984634.1"/>
    </source>
</evidence>
<organism evidence="2 3">
    <name type="scientific">Marinoscillum luteum</name>
    <dbReference type="NCBI Taxonomy" id="861051"/>
    <lineage>
        <taxon>Bacteria</taxon>
        <taxon>Pseudomonadati</taxon>
        <taxon>Bacteroidota</taxon>
        <taxon>Cytophagia</taxon>
        <taxon>Cytophagales</taxon>
        <taxon>Reichenbachiellaceae</taxon>
        <taxon>Marinoscillum</taxon>
    </lineage>
</organism>
<evidence type="ECO:0000313" key="3">
    <source>
        <dbReference type="Proteomes" id="UP001610063"/>
    </source>
</evidence>
<reference evidence="2 3" key="1">
    <citation type="journal article" date="2013" name="Int. J. Syst. Evol. Microbiol.">
        <title>Marinoscillum luteum sp. nov., isolated from marine sediment.</title>
        <authorList>
            <person name="Cha I.T."/>
            <person name="Park S.J."/>
            <person name="Kim S.J."/>
            <person name="Kim J.G."/>
            <person name="Jung M.Y."/>
            <person name="Shin K.S."/>
            <person name="Kwon K.K."/>
            <person name="Yang S.H."/>
            <person name="Seo Y.S."/>
            <person name="Rhee S.K."/>
        </authorList>
    </citation>
    <scope>NUCLEOTIDE SEQUENCE [LARGE SCALE GENOMIC DNA]</scope>
    <source>
        <strain evidence="2 3">KCTC 23939</strain>
    </source>
</reference>
<name>A0ABW7NDR5_9BACT</name>
<keyword evidence="1" id="KW-0812">Transmembrane</keyword>
<dbReference type="Pfam" id="PF05573">
    <property type="entry name" value="NosL"/>
    <property type="match status" value="1"/>
</dbReference>
<accession>A0ABW7NDR5</accession>
<dbReference type="InterPro" id="IPR008719">
    <property type="entry name" value="N2O_reductase_NosL"/>
</dbReference>
<proteinExistence type="predicted"/>
<dbReference type="RefSeq" id="WP_159582376.1">
    <property type="nucleotide sequence ID" value="NZ_JBIPKE010000018.1"/>
</dbReference>
<dbReference type="Proteomes" id="UP001610063">
    <property type="component" value="Unassembled WGS sequence"/>
</dbReference>
<dbReference type="PANTHER" id="PTHR41247:SF1">
    <property type="entry name" value="HTH-TYPE TRANSCRIPTIONAL REPRESSOR YCNK"/>
    <property type="match status" value="1"/>
</dbReference>
<feature type="transmembrane region" description="Helical" evidence="1">
    <location>
        <begin position="177"/>
        <end position="195"/>
    </location>
</feature>
<dbReference type="SUPFAM" id="SSF160387">
    <property type="entry name" value="NosL/MerB-like"/>
    <property type="match status" value="1"/>
</dbReference>
<feature type="transmembrane region" description="Helical" evidence="1">
    <location>
        <begin position="7"/>
        <end position="26"/>
    </location>
</feature>
<keyword evidence="1" id="KW-0472">Membrane</keyword>
<gene>
    <name evidence="2" type="ORF">ACHKAR_14360</name>
</gene>
<feature type="transmembrane region" description="Helical" evidence="1">
    <location>
        <begin position="107"/>
        <end position="125"/>
    </location>
</feature>
<keyword evidence="3" id="KW-1185">Reference proteome</keyword>
<protein>
    <submittedName>
        <fullName evidence="2">Nitrous oxide reductase accessory protein NosL</fullName>
    </submittedName>
</protein>
<keyword evidence="1" id="KW-1133">Transmembrane helix</keyword>
<comment type="caution">
    <text evidence="2">The sequence shown here is derived from an EMBL/GenBank/DDBJ whole genome shotgun (WGS) entry which is preliminary data.</text>
</comment>
<sequence length="355" mass="39596">MKKASILMIIGSVMLLGLFVFPMWNIRLGAPQYPEPLGIDIYVNGLQGESEFDIQNIDGLNHYIGMKTLPKPEEMWEFSVFPKVVMAMASLGVLIGLLGFLGKIRPIWFLIWFLTMSALGALGIYDFNLWLVAYGTDLDPNAILKLVNPDGTPMQYNPPLIGHKKLLNFDAFSYPRLGGILLGIGMTLAAVAYFVGKKSKSKRYLAALKNSALVVLIFLVSQLLSSCQPGPEPIHYGQDACDFCRMTIVDKQHAAQMVTEKGRVYKYDAIECMLNDLKDWDRPAIQYHLVADYQNPGKLTDAIKASYLISDKIPSPMGAYLSAFSTTQSRDKTHHSVGGQTLEWTQLQNQFEISN</sequence>
<dbReference type="PANTHER" id="PTHR41247">
    <property type="entry name" value="HTH-TYPE TRANSCRIPTIONAL REPRESSOR YCNK"/>
    <property type="match status" value="1"/>
</dbReference>
<dbReference type="EMBL" id="JBIPKE010000018">
    <property type="protein sequence ID" value="MFH6984634.1"/>
    <property type="molecule type" value="Genomic_DNA"/>
</dbReference>
<evidence type="ECO:0000256" key="1">
    <source>
        <dbReference type="SAM" id="Phobius"/>
    </source>
</evidence>
<feature type="transmembrane region" description="Helical" evidence="1">
    <location>
        <begin position="80"/>
        <end position="100"/>
    </location>
</feature>